<sequence length="202" mass="21300">MQGLTRRAADGAAALCVAVLLGSCTGPADEPSRARASDRTLGPASPSASPSGAPARPAARLDGGPALPLVAGQWGDGRRKAPPRRLDWEEPEGNSRGSGAGKPLSVRVTADAAPSYVSFMLHSRIDKSGIPDEDVRRQKVMACGPGITEPGCRITRNEDRSYTIELVGAPPPGHPYRVLYVQWAPNRADAEETWASWQLPTG</sequence>
<accession>A0ABN1YPS6</accession>
<feature type="compositionally biased region" description="Basic and acidic residues" evidence="1">
    <location>
        <begin position="76"/>
        <end position="88"/>
    </location>
</feature>
<evidence type="ECO:0000313" key="3">
    <source>
        <dbReference type="Proteomes" id="UP001500973"/>
    </source>
</evidence>
<name>A0ABN1YPS6_9ACTN</name>
<feature type="compositionally biased region" description="Low complexity" evidence="1">
    <location>
        <begin position="42"/>
        <end position="60"/>
    </location>
</feature>
<gene>
    <name evidence="2" type="ORF">GCM10009601_15910</name>
</gene>
<dbReference type="EMBL" id="BAAAIZ010000017">
    <property type="protein sequence ID" value="GAA1419266.1"/>
    <property type="molecule type" value="Genomic_DNA"/>
</dbReference>
<reference evidence="2 3" key="1">
    <citation type="journal article" date="2019" name="Int. J. Syst. Evol. Microbiol.">
        <title>The Global Catalogue of Microorganisms (GCM) 10K type strain sequencing project: providing services to taxonomists for standard genome sequencing and annotation.</title>
        <authorList>
            <consortium name="The Broad Institute Genomics Platform"/>
            <consortium name="The Broad Institute Genome Sequencing Center for Infectious Disease"/>
            <person name="Wu L."/>
            <person name="Ma J."/>
        </authorList>
    </citation>
    <scope>NUCLEOTIDE SEQUENCE [LARGE SCALE GENOMIC DNA]</scope>
    <source>
        <strain evidence="2 3">JCM 11756</strain>
    </source>
</reference>
<proteinExistence type="predicted"/>
<keyword evidence="3" id="KW-1185">Reference proteome</keyword>
<dbReference type="PROSITE" id="PS51257">
    <property type="entry name" value="PROKAR_LIPOPROTEIN"/>
    <property type="match status" value="1"/>
</dbReference>
<dbReference type="Proteomes" id="UP001500973">
    <property type="component" value="Unassembled WGS sequence"/>
</dbReference>
<organism evidence="2 3">
    <name type="scientific">Streptomyces thermospinosisporus</name>
    <dbReference type="NCBI Taxonomy" id="161482"/>
    <lineage>
        <taxon>Bacteria</taxon>
        <taxon>Bacillati</taxon>
        <taxon>Actinomycetota</taxon>
        <taxon>Actinomycetes</taxon>
        <taxon>Kitasatosporales</taxon>
        <taxon>Streptomycetaceae</taxon>
        <taxon>Streptomyces</taxon>
    </lineage>
</organism>
<evidence type="ECO:0000313" key="2">
    <source>
        <dbReference type="EMBL" id="GAA1419266.1"/>
    </source>
</evidence>
<comment type="caution">
    <text evidence="2">The sequence shown here is derived from an EMBL/GenBank/DDBJ whole genome shotgun (WGS) entry which is preliminary data.</text>
</comment>
<evidence type="ECO:0000256" key="1">
    <source>
        <dbReference type="SAM" id="MobiDB-lite"/>
    </source>
</evidence>
<evidence type="ECO:0008006" key="4">
    <source>
        <dbReference type="Google" id="ProtNLM"/>
    </source>
</evidence>
<feature type="region of interest" description="Disordered" evidence="1">
    <location>
        <begin position="26"/>
        <end position="105"/>
    </location>
</feature>
<protein>
    <recommendedName>
        <fullName evidence="4">Lipoprotein</fullName>
    </recommendedName>
</protein>